<dbReference type="RefSeq" id="WP_034520829.1">
    <property type="nucleotide sequence ID" value="NZ_CACRSP010000015.1"/>
</dbReference>
<name>A0A6N2UY41_9BIFI</name>
<dbReference type="EMBL" id="WDPD01000001">
    <property type="protein sequence ID" value="KAB7462613.1"/>
    <property type="molecule type" value="Genomic_DNA"/>
</dbReference>
<reference evidence="2 4" key="1">
    <citation type="journal article" date="2019" name="Nat. Med.">
        <title>A library of human gut bacterial isolates paired with longitudinal multiomics data enables mechanistic microbiome research.</title>
        <authorList>
            <person name="Poyet M."/>
            <person name="Groussin M."/>
            <person name="Gibbons S.M."/>
            <person name="Avila-Pacheco J."/>
            <person name="Jiang X."/>
            <person name="Kearney S.M."/>
            <person name="Perrotta A.R."/>
            <person name="Berdy B."/>
            <person name="Zhao S."/>
            <person name="Lieberman T.D."/>
            <person name="Swanson P.K."/>
            <person name="Smith M."/>
            <person name="Roesemann S."/>
            <person name="Alexander J.E."/>
            <person name="Rich S.A."/>
            <person name="Livny J."/>
            <person name="Vlamakis H."/>
            <person name="Clish C."/>
            <person name="Bullock K."/>
            <person name="Deik A."/>
            <person name="Scott J."/>
            <person name="Pierce K.A."/>
            <person name="Xavier R.J."/>
            <person name="Alm E.J."/>
        </authorList>
    </citation>
    <scope>NUCLEOTIDE SEQUENCE [LARGE SCALE GENOMIC DNA]</scope>
    <source>
        <strain evidence="2 4">BIOML-A2</strain>
    </source>
</reference>
<evidence type="ECO:0000313" key="3">
    <source>
        <dbReference type="EMBL" id="VYT22640.1"/>
    </source>
</evidence>
<feature type="transmembrane region" description="Helical" evidence="1">
    <location>
        <begin position="134"/>
        <end position="156"/>
    </location>
</feature>
<organism evidence="3">
    <name type="scientific">Bifidobacterium dentium</name>
    <dbReference type="NCBI Taxonomy" id="1689"/>
    <lineage>
        <taxon>Bacteria</taxon>
        <taxon>Bacillati</taxon>
        <taxon>Actinomycetota</taxon>
        <taxon>Actinomycetes</taxon>
        <taxon>Bifidobacteriales</taxon>
        <taxon>Bifidobacteriaceae</taxon>
        <taxon>Bifidobacterium</taxon>
    </lineage>
</organism>
<feature type="transmembrane region" description="Helical" evidence="1">
    <location>
        <begin position="101"/>
        <end position="128"/>
    </location>
</feature>
<keyword evidence="1" id="KW-0472">Membrane</keyword>
<dbReference type="Proteomes" id="UP000429211">
    <property type="component" value="Unassembled WGS sequence"/>
</dbReference>
<accession>A0A6N2UY41</accession>
<evidence type="ECO:0000313" key="4">
    <source>
        <dbReference type="Proteomes" id="UP000429211"/>
    </source>
</evidence>
<proteinExistence type="predicted"/>
<feature type="transmembrane region" description="Helical" evidence="1">
    <location>
        <begin position="163"/>
        <end position="186"/>
    </location>
</feature>
<evidence type="ECO:0008006" key="5">
    <source>
        <dbReference type="Google" id="ProtNLM"/>
    </source>
</evidence>
<feature type="transmembrane region" description="Helical" evidence="1">
    <location>
        <begin position="16"/>
        <end position="33"/>
    </location>
</feature>
<dbReference type="EMBL" id="CACRSP010000015">
    <property type="protein sequence ID" value="VYT22640.1"/>
    <property type="molecule type" value="Genomic_DNA"/>
</dbReference>
<keyword evidence="1" id="KW-1133">Transmembrane helix</keyword>
<evidence type="ECO:0000256" key="1">
    <source>
        <dbReference type="SAM" id="Phobius"/>
    </source>
</evidence>
<keyword evidence="1" id="KW-0812">Transmembrane</keyword>
<sequence>MMAWKRIVQIVREGNGIRLMLALVYAVMMYRFYTSGQDYRVFMGMFRVPDFDLASSHLEGNMYAIGFMVFGVALLLEQPSTYLSVPETMVYVRRRRGLSRFLGYCAIVLAYCLAYTGVQLIVAFRVVYASRAPLALGAVCAGWTLLVLVLTINLGYLGGNRAYGYLAALMMVLAPLSCAPVMRWLVKSSLLVPNWGAVLGILTIVLVTANYVLFDRLEII</sequence>
<protein>
    <recommendedName>
        <fullName evidence="5">ABC-2 family transporter protein</fullName>
    </recommendedName>
</protein>
<evidence type="ECO:0000313" key="2">
    <source>
        <dbReference type="EMBL" id="KAB7462613.1"/>
    </source>
</evidence>
<gene>
    <name evidence="3" type="ORF">BDLFYP24_00645</name>
    <name evidence="2" type="ORF">GBB04_02245</name>
</gene>
<feature type="transmembrane region" description="Helical" evidence="1">
    <location>
        <begin position="192"/>
        <end position="214"/>
    </location>
</feature>
<reference evidence="3" key="2">
    <citation type="submission" date="2019-11" db="EMBL/GenBank/DDBJ databases">
        <authorList>
            <person name="Feng L."/>
        </authorList>
    </citation>
    <scope>NUCLEOTIDE SEQUENCE</scope>
    <source>
        <strain evidence="3">BdentiumLFYP24</strain>
    </source>
</reference>
<dbReference type="AlphaFoldDB" id="A0A6N2UY41"/>
<feature type="transmembrane region" description="Helical" evidence="1">
    <location>
        <begin position="62"/>
        <end position="80"/>
    </location>
</feature>